<evidence type="ECO:0000256" key="1">
    <source>
        <dbReference type="SAM" id="Coils"/>
    </source>
</evidence>
<evidence type="ECO:0000313" key="3">
    <source>
        <dbReference type="EMBL" id="QOV22081.1"/>
    </source>
</evidence>
<sequence>MSLPLILDITIGLIFIYLIFSLLASEIQELITTLLQWRALHLKKAIEILVAGDAEHSDNDSVIHFVNELYNHPLIKSVNQESKGILTNFPRQLMWLLSSILRQLTLSGGKKKKSCFGYVQYQKGNIKDHNSLANSIKHSAPSYITAETFATSFIQTLGMPELVNKLTESRLINFKYQQLHEIQNILLKFHTQVNSIDDHITQFSVNIYQEFTEIVENSFTEIIEDFHQEKADLVITINRMAQTLDKYIFIFEQDMPEDFFARKALQKLKFIRAYIFNDIENTIAIKGLRPNINEVVQLINRGSKVNQALLNELQTQNSQPDQTFDNLREKLPPSVINHMATLAKRAETKAQNTQSAIDIFQQELEETFNQSMERAAGVYKRNAKGVSLLIGLLMAVIANADVFNIVNRLSKDSATRIAIVNNSGQVVQNNHVNSSVDLASVKKLTQDVLAEITLPIGWTATNLKEQIDWYPSKKGNFSLWKLLTMIFGWFVSGIAISMGAPFWFQVLGKVVNVRNTGKPNLSAAKK</sequence>
<dbReference type="Proteomes" id="UP000593846">
    <property type="component" value="Chromosome"/>
</dbReference>
<dbReference type="AlphaFoldDB" id="A0A7S6U366"/>
<keyword evidence="2" id="KW-1133">Transmembrane helix</keyword>
<proteinExistence type="predicted"/>
<evidence type="ECO:0000313" key="4">
    <source>
        <dbReference type="Proteomes" id="UP000593846"/>
    </source>
</evidence>
<keyword evidence="1" id="KW-0175">Coiled coil</keyword>
<keyword evidence="2" id="KW-0472">Membrane</keyword>
<keyword evidence="4" id="KW-1185">Reference proteome</keyword>
<feature type="transmembrane region" description="Helical" evidence="2">
    <location>
        <begin position="386"/>
        <end position="406"/>
    </location>
</feature>
<feature type="transmembrane region" description="Helical" evidence="2">
    <location>
        <begin position="482"/>
        <end position="504"/>
    </location>
</feature>
<organism evidence="3 4">
    <name type="scientific">Anabaenopsis elenkinii CCIBt3563</name>
    <dbReference type="NCBI Taxonomy" id="2779889"/>
    <lineage>
        <taxon>Bacteria</taxon>
        <taxon>Bacillati</taxon>
        <taxon>Cyanobacteriota</taxon>
        <taxon>Cyanophyceae</taxon>
        <taxon>Nostocales</taxon>
        <taxon>Nodulariaceae</taxon>
        <taxon>Anabaenopsis</taxon>
    </lineage>
</organism>
<gene>
    <name evidence="3" type="ORF">IM676_15460</name>
</gene>
<dbReference type="EMBL" id="CP063311">
    <property type="protein sequence ID" value="QOV22081.1"/>
    <property type="molecule type" value="Genomic_DNA"/>
</dbReference>
<dbReference type="RefSeq" id="WP_200987719.1">
    <property type="nucleotide sequence ID" value="NZ_CP063311.1"/>
</dbReference>
<protein>
    <submittedName>
        <fullName evidence="3">Uncharacterized protein</fullName>
    </submittedName>
</protein>
<feature type="coiled-coil region" evidence="1">
    <location>
        <begin position="343"/>
        <end position="370"/>
    </location>
</feature>
<evidence type="ECO:0000256" key="2">
    <source>
        <dbReference type="SAM" id="Phobius"/>
    </source>
</evidence>
<feature type="transmembrane region" description="Helical" evidence="2">
    <location>
        <begin position="5"/>
        <end position="24"/>
    </location>
</feature>
<dbReference type="KEGG" id="aee:IM676_15460"/>
<name>A0A7S6U366_9CYAN</name>
<keyword evidence="2" id="KW-0812">Transmembrane</keyword>
<accession>A0A7S6U366</accession>
<reference evidence="4" key="1">
    <citation type="submission" date="2020-10" db="EMBL/GenBank/DDBJ databases">
        <title>Genome-based taxonomic classification of the species Anabaenopsis elenkinii.</title>
        <authorList>
            <person name="Delbaje E."/>
            <person name="Andreote A.P.D."/>
            <person name="Pellegrinetti T.A."/>
            <person name="Cruz R.B."/>
            <person name="Branco L.H.Z."/>
            <person name="Fiore M.F."/>
        </authorList>
    </citation>
    <scope>NUCLEOTIDE SEQUENCE [LARGE SCALE GENOMIC DNA]</scope>
    <source>
        <strain evidence="4">CCIBt3563</strain>
    </source>
</reference>